<dbReference type="Gene3D" id="3.40.1410.10">
    <property type="entry name" value="Chorismate lyase-like"/>
    <property type="match status" value="1"/>
</dbReference>
<dbReference type="Pfam" id="PF00392">
    <property type="entry name" value="GntR"/>
    <property type="match status" value="1"/>
</dbReference>
<reference evidence="5 6" key="1">
    <citation type="submission" date="2019-11" db="EMBL/GenBank/DDBJ databases">
        <title>Agromyces kandeliae sp. nov., isolated from mangrove soil.</title>
        <authorList>
            <person name="Wang R."/>
        </authorList>
    </citation>
    <scope>NUCLEOTIDE SEQUENCE [LARGE SCALE GENOMIC DNA]</scope>
    <source>
        <strain evidence="5 6">JCM 11433</strain>
    </source>
</reference>
<keyword evidence="6" id="KW-1185">Reference proteome</keyword>
<dbReference type="InterPro" id="IPR011663">
    <property type="entry name" value="UTRA"/>
</dbReference>
<dbReference type="PANTHER" id="PTHR44846:SF1">
    <property type="entry name" value="MANNOSYL-D-GLYCERATE TRANSPORT_METABOLISM SYSTEM REPRESSOR MNGR-RELATED"/>
    <property type="match status" value="1"/>
</dbReference>
<feature type="domain" description="HTH gntR-type" evidence="4">
    <location>
        <begin position="18"/>
        <end position="86"/>
    </location>
</feature>
<dbReference type="PROSITE" id="PS50949">
    <property type="entry name" value="HTH_GNTR"/>
    <property type="match status" value="1"/>
</dbReference>
<sequence>MTTMDTFLRERLLVAPGTAIRVAVYSRLADGIRTGVLPLGALLPRETELAAQLRVSRTPVREALILLEEDGLIRTKRGVGRFVADALPRSGLEVFRPFDDLLAESGGDVETEQLRFDIKPTTDFISNKLTLDSAANTWFRECIIHLNGDPVALIHEHLPAGKYLDDVHPEIGEVLLELSRERRSLLAGLIERLGPVFHSGSCQITASLAGESRATLLGIDDADPVLVLTQTAEYRDRPVYLAKCIVSGQVNHLMIVQSSALPS</sequence>
<dbReference type="Proteomes" id="UP000433071">
    <property type="component" value="Unassembled WGS sequence"/>
</dbReference>
<dbReference type="InterPro" id="IPR000524">
    <property type="entry name" value="Tscrpt_reg_HTH_GntR"/>
</dbReference>
<organism evidence="5 6">
    <name type="scientific">Agromyces bracchium</name>
    <dbReference type="NCBI Taxonomy" id="88376"/>
    <lineage>
        <taxon>Bacteria</taxon>
        <taxon>Bacillati</taxon>
        <taxon>Actinomycetota</taxon>
        <taxon>Actinomycetes</taxon>
        <taxon>Micrococcales</taxon>
        <taxon>Microbacteriaceae</taxon>
        <taxon>Agromyces</taxon>
    </lineage>
</organism>
<evidence type="ECO:0000256" key="3">
    <source>
        <dbReference type="ARBA" id="ARBA00023163"/>
    </source>
</evidence>
<dbReference type="Gene3D" id="1.10.10.10">
    <property type="entry name" value="Winged helix-like DNA-binding domain superfamily/Winged helix DNA-binding domain"/>
    <property type="match status" value="1"/>
</dbReference>
<dbReference type="GO" id="GO:0003700">
    <property type="term" value="F:DNA-binding transcription factor activity"/>
    <property type="evidence" value="ECO:0007669"/>
    <property type="project" value="InterPro"/>
</dbReference>
<comment type="caution">
    <text evidence="5">The sequence shown here is derived from an EMBL/GenBank/DDBJ whole genome shotgun (WGS) entry which is preliminary data.</text>
</comment>
<dbReference type="SMART" id="SM00866">
    <property type="entry name" value="UTRA"/>
    <property type="match status" value="1"/>
</dbReference>
<dbReference type="SUPFAM" id="SSF64288">
    <property type="entry name" value="Chorismate lyase-like"/>
    <property type="match status" value="1"/>
</dbReference>
<name>A0A6I3M829_9MICO</name>
<dbReference type="PANTHER" id="PTHR44846">
    <property type="entry name" value="MANNOSYL-D-GLYCERATE TRANSPORT/METABOLISM SYSTEM REPRESSOR MNGR-RELATED"/>
    <property type="match status" value="1"/>
</dbReference>
<dbReference type="SUPFAM" id="SSF46785">
    <property type="entry name" value="Winged helix' DNA-binding domain"/>
    <property type="match status" value="1"/>
</dbReference>
<evidence type="ECO:0000259" key="4">
    <source>
        <dbReference type="PROSITE" id="PS50949"/>
    </source>
</evidence>
<keyword evidence="2" id="KW-0238">DNA-binding</keyword>
<proteinExistence type="predicted"/>
<gene>
    <name evidence="5" type="ORF">GJ743_13495</name>
</gene>
<dbReference type="CDD" id="cd07377">
    <property type="entry name" value="WHTH_GntR"/>
    <property type="match status" value="1"/>
</dbReference>
<keyword evidence="3" id="KW-0804">Transcription</keyword>
<dbReference type="PRINTS" id="PR00035">
    <property type="entry name" value="HTHGNTR"/>
</dbReference>
<protein>
    <submittedName>
        <fullName evidence="5">GntR family transcriptional regulator</fullName>
    </submittedName>
</protein>
<dbReference type="GO" id="GO:0045892">
    <property type="term" value="P:negative regulation of DNA-templated transcription"/>
    <property type="evidence" value="ECO:0007669"/>
    <property type="project" value="TreeGrafter"/>
</dbReference>
<evidence type="ECO:0000313" key="6">
    <source>
        <dbReference type="Proteomes" id="UP000433071"/>
    </source>
</evidence>
<dbReference type="SMART" id="SM00345">
    <property type="entry name" value="HTH_GNTR"/>
    <property type="match status" value="1"/>
</dbReference>
<dbReference type="GO" id="GO:0003677">
    <property type="term" value="F:DNA binding"/>
    <property type="evidence" value="ECO:0007669"/>
    <property type="project" value="UniProtKB-KW"/>
</dbReference>
<evidence type="ECO:0000256" key="1">
    <source>
        <dbReference type="ARBA" id="ARBA00023015"/>
    </source>
</evidence>
<dbReference type="RefSeq" id="WP_155052442.1">
    <property type="nucleotide sequence ID" value="NZ_BAAAIB010000009.1"/>
</dbReference>
<keyword evidence="1" id="KW-0805">Transcription regulation</keyword>
<dbReference type="EMBL" id="WMLB01000027">
    <property type="protein sequence ID" value="MTH69385.1"/>
    <property type="molecule type" value="Genomic_DNA"/>
</dbReference>
<dbReference type="InterPro" id="IPR028978">
    <property type="entry name" value="Chorismate_lyase_/UTRA_dom_sf"/>
</dbReference>
<accession>A0A6I3M829</accession>
<dbReference type="InterPro" id="IPR036388">
    <property type="entry name" value="WH-like_DNA-bd_sf"/>
</dbReference>
<dbReference type="InterPro" id="IPR036390">
    <property type="entry name" value="WH_DNA-bd_sf"/>
</dbReference>
<evidence type="ECO:0000313" key="5">
    <source>
        <dbReference type="EMBL" id="MTH69385.1"/>
    </source>
</evidence>
<dbReference type="InterPro" id="IPR050679">
    <property type="entry name" value="Bact_HTH_transcr_reg"/>
</dbReference>
<dbReference type="OrthoDB" id="4135664at2"/>
<dbReference type="Pfam" id="PF07702">
    <property type="entry name" value="UTRA"/>
    <property type="match status" value="1"/>
</dbReference>
<dbReference type="AlphaFoldDB" id="A0A6I3M829"/>
<evidence type="ECO:0000256" key="2">
    <source>
        <dbReference type="ARBA" id="ARBA00023125"/>
    </source>
</evidence>